<dbReference type="PANTHER" id="PTHR46179:SF25">
    <property type="entry name" value="METAL RESPONSE ELEMENT-BINDING TRANSCRIPTION FACTOR-1, ISOFORM C"/>
    <property type="match status" value="1"/>
</dbReference>
<evidence type="ECO:0000256" key="1">
    <source>
        <dbReference type="ARBA" id="ARBA00022723"/>
    </source>
</evidence>
<dbReference type="FunFam" id="3.30.160.60:FF:000072">
    <property type="entry name" value="zinc finger protein 143 isoform X1"/>
    <property type="match status" value="4"/>
</dbReference>
<dbReference type="InterPro" id="IPR036236">
    <property type="entry name" value="Znf_C2H2_sf"/>
</dbReference>
<evidence type="ECO:0000259" key="7">
    <source>
        <dbReference type="PROSITE" id="PS50157"/>
    </source>
</evidence>
<dbReference type="InterPro" id="IPR051061">
    <property type="entry name" value="Zinc_finger_trans_reg"/>
</dbReference>
<dbReference type="InterPro" id="IPR013087">
    <property type="entry name" value="Znf_C2H2_type"/>
</dbReference>
<proteinExistence type="predicted"/>
<sequence>MENWLKEKQNFDNILVTHDLEDCIDESLDYSFNKVYEELPISDYGQYDEKDKPNSELIEKLQDCDENGGYVQHTVSPNEIYMHINTESIEDMPEQSSHNSLTSSTDPYTKDSKIHRYFCEYDGCSRTYSTVGNLRTHMKTHKGEYRFKCTEPNCGKAFLTSYSLKIHIRVHTKVKPFECNHKGCDKAFNTLYRLRAHQRLHNGTTFNCDSNGCMKFFTTLSDLKKHIRTHTRERPYKCVEDGCGKAFTASHHLKTHRRTHSGEKPYACGEDNCNRAFSTPHSLKSHVRIHQRITESERQEDEAVNAETNKASKEEKNNNSIISDTEKTKSSVEKSDNNFIVDFEGNVIFKDDLVSNVDVRWKGLGETTLLNYVSMESVEEIKTEIINEASAKSSDILMLPERNDNIELENSFTRYSNNSSFLNEQYNGTKFAEVQSDISTFEVANKLKNYATVNTAEPIPTQLSYNIGTENIENGKEGETLENTEVGLEENSIITEIENAGLDLYDIDLNDKVASNASTHNFSVNDIFDNSSEERILSAFHDISDNFDSKDKFNSNSNINIISVHTIRPPQVSTTEGGDAVAADSINLNKQIYTPEALEMSLACEEEMPSTWVEAMGLVNSSLINIFEHSSVDENPVQAVLTGIQSYTNLETPQPNTVNPLEKSEYFYVNDVNKLEDENYFTNFGQGKSNSSKGSNPLKNITAAADICKCDDCKCGPYNNCDSSAEFDATVNVEQKHGCCASKERNNSNCTNCPSQSNCKCSKVQSACANPPLKANNKNCFETNCCVVVCLKSLEQLRQLLTLTNGCGNFQQLTIGCVSSDVCAVQNQ</sequence>
<dbReference type="PROSITE" id="PS00028">
    <property type="entry name" value="ZINC_FINGER_C2H2_1"/>
    <property type="match status" value="6"/>
</dbReference>
<dbReference type="GO" id="GO:0008270">
    <property type="term" value="F:zinc ion binding"/>
    <property type="evidence" value="ECO:0007669"/>
    <property type="project" value="UniProtKB-KW"/>
</dbReference>
<evidence type="ECO:0000313" key="8">
    <source>
        <dbReference type="EMBL" id="KAK4879150.1"/>
    </source>
</evidence>
<dbReference type="GO" id="GO:0005634">
    <property type="term" value="C:nucleus"/>
    <property type="evidence" value="ECO:0007669"/>
    <property type="project" value="UniProtKB-ARBA"/>
</dbReference>
<feature type="domain" description="C2H2-type" evidence="7">
    <location>
        <begin position="266"/>
        <end position="295"/>
    </location>
</feature>
<dbReference type="EMBL" id="JARPUR010000003">
    <property type="protein sequence ID" value="KAK4879150.1"/>
    <property type="molecule type" value="Genomic_DNA"/>
</dbReference>
<dbReference type="PANTHER" id="PTHR46179">
    <property type="entry name" value="ZINC FINGER PROTEIN"/>
    <property type="match status" value="1"/>
</dbReference>
<dbReference type="GO" id="GO:0006357">
    <property type="term" value="P:regulation of transcription by RNA polymerase II"/>
    <property type="evidence" value="ECO:0007669"/>
    <property type="project" value="TreeGrafter"/>
</dbReference>
<organism evidence="8 9">
    <name type="scientific">Aquatica leii</name>
    <dbReference type="NCBI Taxonomy" id="1421715"/>
    <lineage>
        <taxon>Eukaryota</taxon>
        <taxon>Metazoa</taxon>
        <taxon>Ecdysozoa</taxon>
        <taxon>Arthropoda</taxon>
        <taxon>Hexapoda</taxon>
        <taxon>Insecta</taxon>
        <taxon>Pterygota</taxon>
        <taxon>Neoptera</taxon>
        <taxon>Endopterygota</taxon>
        <taxon>Coleoptera</taxon>
        <taxon>Polyphaga</taxon>
        <taxon>Elateriformia</taxon>
        <taxon>Elateroidea</taxon>
        <taxon>Lampyridae</taxon>
        <taxon>Luciolinae</taxon>
        <taxon>Aquatica</taxon>
    </lineage>
</organism>
<keyword evidence="4" id="KW-0862">Zinc</keyword>
<keyword evidence="1" id="KW-0479">Metal-binding</keyword>
<feature type="domain" description="C2H2-type" evidence="7">
    <location>
        <begin position="177"/>
        <end position="206"/>
    </location>
</feature>
<evidence type="ECO:0000256" key="4">
    <source>
        <dbReference type="ARBA" id="ARBA00022833"/>
    </source>
</evidence>
<evidence type="ECO:0000256" key="3">
    <source>
        <dbReference type="ARBA" id="ARBA00022771"/>
    </source>
</evidence>
<evidence type="ECO:0000256" key="2">
    <source>
        <dbReference type="ARBA" id="ARBA00022737"/>
    </source>
</evidence>
<dbReference type="Pfam" id="PF00096">
    <property type="entry name" value="zf-C2H2"/>
    <property type="match status" value="6"/>
</dbReference>
<keyword evidence="3 5" id="KW-0863">Zinc-finger</keyword>
<comment type="caution">
    <text evidence="8">The sequence shown here is derived from an EMBL/GenBank/DDBJ whole genome shotgun (WGS) entry which is preliminary data.</text>
</comment>
<accession>A0AAN7SQV5</accession>
<keyword evidence="9" id="KW-1185">Reference proteome</keyword>
<evidence type="ECO:0000256" key="6">
    <source>
        <dbReference type="SAM" id="MobiDB-lite"/>
    </source>
</evidence>
<protein>
    <recommendedName>
        <fullName evidence="7">C2H2-type domain-containing protein</fullName>
    </recommendedName>
</protein>
<feature type="domain" description="C2H2-type" evidence="7">
    <location>
        <begin position="236"/>
        <end position="265"/>
    </location>
</feature>
<dbReference type="AlphaFoldDB" id="A0AAN7SQV5"/>
<dbReference type="Proteomes" id="UP001353858">
    <property type="component" value="Unassembled WGS sequence"/>
</dbReference>
<feature type="domain" description="C2H2-type" evidence="7">
    <location>
        <begin position="147"/>
        <end position="176"/>
    </location>
</feature>
<name>A0AAN7SQV5_9COLE</name>
<dbReference type="SUPFAM" id="SSF57667">
    <property type="entry name" value="beta-beta-alpha zinc fingers"/>
    <property type="match status" value="4"/>
</dbReference>
<reference evidence="9" key="1">
    <citation type="submission" date="2023-01" db="EMBL/GenBank/DDBJ databases">
        <title>Key to firefly adult light organ development and bioluminescence: homeobox transcription factors regulate luciferase expression and transportation to peroxisome.</title>
        <authorList>
            <person name="Fu X."/>
        </authorList>
    </citation>
    <scope>NUCLEOTIDE SEQUENCE [LARGE SCALE GENOMIC DNA]</scope>
</reference>
<feature type="domain" description="C2H2-type" evidence="7">
    <location>
        <begin position="206"/>
        <end position="235"/>
    </location>
</feature>
<dbReference type="PROSITE" id="PS50157">
    <property type="entry name" value="ZINC_FINGER_C2H2_2"/>
    <property type="match status" value="6"/>
</dbReference>
<dbReference type="Gene3D" id="3.30.160.60">
    <property type="entry name" value="Classic Zinc Finger"/>
    <property type="match status" value="6"/>
</dbReference>
<keyword evidence="2" id="KW-0677">Repeat</keyword>
<feature type="domain" description="C2H2-type" evidence="7">
    <location>
        <begin position="117"/>
        <end position="146"/>
    </location>
</feature>
<evidence type="ECO:0000256" key="5">
    <source>
        <dbReference type="PROSITE-ProRule" id="PRU00042"/>
    </source>
</evidence>
<dbReference type="FunFam" id="3.30.160.60:FF:000349">
    <property type="entry name" value="metal regulatory transcription factor 1"/>
    <property type="match status" value="1"/>
</dbReference>
<dbReference type="FunFam" id="3.30.160.60:FF:000397">
    <property type="entry name" value="Metal regulatory transcription factor 1"/>
    <property type="match status" value="1"/>
</dbReference>
<evidence type="ECO:0000313" key="9">
    <source>
        <dbReference type="Proteomes" id="UP001353858"/>
    </source>
</evidence>
<feature type="region of interest" description="Disordered" evidence="6">
    <location>
        <begin position="293"/>
        <end position="329"/>
    </location>
</feature>
<gene>
    <name evidence="8" type="ORF">RN001_007296</name>
</gene>
<dbReference type="SMART" id="SM00355">
    <property type="entry name" value="ZnF_C2H2"/>
    <property type="match status" value="6"/>
</dbReference>